<feature type="region of interest" description="Disordered" evidence="8">
    <location>
        <begin position="37"/>
        <end position="57"/>
    </location>
</feature>
<gene>
    <name evidence="9" type="ORF">Daus18300_013673</name>
</gene>
<keyword evidence="4 7" id="KW-0694">RNA-binding</keyword>
<sequence length="134" mass="14641">MPEPHLSHDQFFNELGELFTARKGKDHGSIFLSQKRMAHGSSAPVPPVDDPLADLKGTDDNASYPVIVRATNGKSGEDRKSGGKVKLATVVQSDALDAFYGRYAEICKAGMLALKPRVRTKRKTKSKKKKTATQ</sequence>
<keyword evidence="10" id="KW-1185">Reference proteome</keyword>
<dbReference type="InterPro" id="IPR009018">
    <property type="entry name" value="Signal_recog_particle_SRP9/14"/>
</dbReference>
<dbReference type="SUPFAM" id="SSF54762">
    <property type="entry name" value="Signal recognition particle alu RNA binding heterodimer, SRP9/14"/>
    <property type="match status" value="1"/>
</dbReference>
<accession>A0ABR3VY65</accession>
<organism evidence="9 10">
    <name type="scientific">Diaporthe australafricana</name>
    <dbReference type="NCBI Taxonomy" id="127596"/>
    <lineage>
        <taxon>Eukaryota</taxon>
        <taxon>Fungi</taxon>
        <taxon>Dikarya</taxon>
        <taxon>Ascomycota</taxon>
        <taxon>Pezizomycotina</taxon>
        <taxon>Sordariomycetes</taxon>
        <taxon>Sordariomycetidae</taxon>
        <taxon>Diaporthales</taxon>
        <taxon>Diaporthaceae</taxon>
        <taxon>Diaporthe</taxon>
    </lineage>
</organism>
<keyword evidence="3 7" id="KW-0963">Cytoplasm</keyword>
<comment type="caution">
    <text evidence="9">The sequence shown here is derived from an EMBL/GenBank/DDBJ whole genome shotgun (WGS) entry which is preliminary data.</text>
</comment>
<evidence type="ECO:0000256" key="5">
    <source>
        <dbReference type="ARBA" id="ARBA00023135"/>
    </source>
</evidence>
<evidence type="ECO:0000313" key="10">
    <source>
        <dbReference type="Proteomes" id="UP001583177"/>
    </source>
</evidence>
<comment type="subunit">
    <text evidence="7">Component of a fungal signal recognition particle (SRP) complex that consists of a 7SL RNA molecule (scR1) and at least six protein subunits: SRP72, SRP68, SRP54, SEC65, SRP21 and SRP14.</text>
</comment>
<evidence type="ECO:0000256" key="7">
    <source>
        <dbReference type="RuleBase" id="RU368100"/>
    </source>
</evidence>
<evidence type="ECO:0000256" key="2">
    <source>
        <dbReference type="ARBA" id="ARBA00010349"/>
    </source>
</evidence>
<dbReference type="Gene3D" id="3.30.720.10">
    <property type="entry name" value="Signal recognition particle alu RNA binding heterodimer, srp9/1"/>
    <property type="match status" value="1"/>
</dbReference>
<dbReference type="EMBL" id="JAWRVE010000222">
    <property type="protein sequence ID" value="KAL1848304.1"/>
    <property type="molecule type" value="Genomic_DNA"/>
</dbReference>
<comment type="function">
    <text evidence="7">Component of the signal recognition particle (SRP) complex, a ribonucleoprotein complex that mediates the cotranslational targeting of secretory and membrane proteins to the endoplasmic reticulum (ER).</text>
</comment>
<keyword evidence="6 7" id="KW-0687">Ribonucleoprotein</keyword>
<dbReference type="Proteomes" id="UP001583177">
    <property type="component" value="Unassembled WGS sequence"/>
</dbReference>
<dbReference type="Pfam" id="PF02290">
    <property type="entry name" value="SRP14"/>
    <property type="match status" value="1"/>
</dbReference>
<evidence type="ECO:0000313" key="9">
    <source>
        <dbReference type="EMBL" id="KAL1848304.1"/>
    </source>
</evidence>
<evidence type="ECO:0000256" key="3">
    <source>
        <dbReference type="ARBA" id="ARBA00022490"/>
    </source>
</evidence>
<comment type="subcellular location">
    <subcellularLocation>
        <location evidence="1 7">Cytoplasm</location>
    </subcellularLocation>
</comment>
<proteinExistence type="inferred from homology"/>
<evidence type="ECO:0000256" key="1">
    <source>
        <dbReference type="ARBA" id="ARBA00004496"/>
    </source>
</evidence>
<comment type="similarity">
    <text evidence="2 7">Belongs to the SRP14 family.</text>
</comment>
<evidence type="ECO:0000256" key="8">
    <source>
        <dbReference type="SAM" id="MobiDB-lite"/>
    </source>
</evidence>
<dbReference type="InterPro" id="IPR003210">
    <property type="entry name" value="Signal_recog_particle_SRP14"/>
</dbReference>
<evidence type="ECO:0000256" key="6">
    <source>
        <dbReference type="ARBA" id="ARBA00023274"/>
    </source>
</evidence>
<dbReference type="PANTHER" id="PTHR12013">
    <property type="entry name" value="SIGNAL RECOGNITION PARTICLE 14 KD PROTEIN"/>
    <property type="match status" value="1"/>
</dbReference>
<name>A0ABR3VY65_9PEZI</name>
<protein>
    <recommendedName>
        <fullName evidence="7">Signal recognition particle subunit SRP14</fullName>
    </recommendedName>
    <alternativeName>
        <fullName evidence="7">Signal recognition particle 14 kDa protein</fullName>
    </alternativeName>
</protein>
<evidence type="ECO:0000256" key="4">
    <source>
        <dbReference type="ARBA" id="ARBA00022884"/>
    </source>
</evidence>
<reference evidence="9 10" key="1">
    <citation type="journal article" date="2024" name="IMA Fungus">
        <title>IMA Genome - F19 : A genome assembly and annotation guide to empower mycologists, including annotated draft genome sequences of Ceratocystis pirilliformis, Diaporthe australafricana, Fusarium ophioides, Paecilomyces lecythidis, and Sporothrix stenoceras.</title>
        <authorList>
            <person name="Aylward J."/>
            <person name="Wilson A.M."/>
            <person name="Visagie C.M."/>
            <person name="Spraker J."/>
            <person name="Barnes I."/>
            <person name="Buitendag C."/>
            <person name="Ceriani C."/>
            <person name="Del Mar Angel L."/>
            <person name="du Plessis D."/>
            <person name="Fuchs T."/>
            <person name="Gasser K."/>
            <person name="Kramer D."/>
            <person name="Li W."/>
            <person name="Munsamy K."/>
            <person name="Piso A."/>
            <person name="Price J.L."/>
            <person name="Sonnekus B."/>
            <person name="Thomas C."/>
            <person name="van der Nest A."/>
            <person name="van Dijk A."/>
            <person name="van Heerden A."/>
            <person name="van Vuuren N."/>
            <person name="Yilmaz N."/>
            <person name="Duong T.A."/>
            <person name="van der Merwe N.A."/>
            <person name="Wingfield M.J."/>
            <person name="Wingfield B.D."/>
        </authorList>
    </citation>
    <scope>NUCLEOTIDE SEQUENCE [LARGE SCALE GENOMIC DNA]</scope>
    <source>
        <strain evidence="9 10">CMW 18300</strain>
    </source>
</reference>
<keyword evidence="5 7" id="KW-0733">Signal recognition particle</keyword>